<comment type="cofactor">
    <cofactor evidence="1">
        <name>Mg(2+)</name>
        <dbReference type="ChEBI" id="CHEBI:18420"/>
    </cofactor>
</comment>
<dbReference type="Gene3D" id="1.10.600.10">
    <property type="entry name" value="Farnesyl Diphosphate Synthase"/>
    <property type="match status" value="1"/>
</dbReference>
<dbReference type="GO" id="GO:0016102">
    <property type="term" value="P:diterpenoid biosynthetic process"/>
    <property type="evidence" value="ECO:0007669"/>
    <property type="project" value="InterPro"/>
</dbReference>
<dbReference type="Proteomes" id="UP000607653">
    <property type="component" value="Unassembled WGS sequence"/>
</dbReference>
<protein>
    <submittedName>
        <fullName evidence="6">Uncharacterized protein</fullName>
    </submittedName>
</protein>
<dbReference type="InterPro" id="IPR044814">
    <property type="entry name" value="Terpene_cyclase_plant_C1"/>
</dbReference>
<comment type="caution">
    <text evidence="6">The sequence shown here is derived from an EMBL/GenBank/DDBJ whole genome shotgun (WGS) entry which is preliminary data.</text>
</comment>
<organism evidence="6 7">
    <name type="scientific">Nelumbo nucifera</name>
    <name type="common">Sacred lotus</name>
    <dbReference type="NCBI Taxonomy" id="4432"/>
    <lineage>
        <taxon>Eukaryota</taxon>
        <taxon>Viridiplantae</taxon>
        <taxon>Streptophyta</taxon>
        <taxon>Embryophyta</taxon>
        <taxon>Tracheophyta</taxon>
        <taxon>Spermatophyta</taxon>
        <taxon>Magnoliopsida</taxon>
        <taxon>Proteales</taxon>
        <taxon>Nelumbonaceae</taxon>
        <taxon>Nelumbo</taxon>
    </lineage>
</organism>
<dbReference type="InterPro" id="IPR034741">
    <property type="entry name" value="Terpene_cyclase-like_1_C"/>
</dbReference>
<evidence type="ECO:0000256" key="1">
    <source>
        <dbReference type="ARBA" id="ARBA00001946"/>
    </source>
</evidence>
<dbReference type="FunFam" id="1.50.10.130:FF:000001">
    <property type="entry name" value="Isoprene synthase, chloroplastic"/>
    <property type="match status" value="1"/>
</dbReference>
<feature type="domain" description="Terpene synthase metal-binding" evidence="5">
    <location>
        <begin position="323"/>
        <end position="561"/>
    </location>
</feature>
<dbReference type="Gene3D" id="1.50.10.130">
    <property type="entry name" value="Terpene synthase, N-terminal domain"/>
    <property type="match status" value="1"/>
</dbReference>
<dbReference type="Pfam" id="PF03936">
    <property type="entry name" value="Terpene_synth_C"/>
    <property type="match status" value="1"/>
</dbReference>
<dbReference type="FunFam" id="1.10.600.10:FF:000007">
    <property type="entry name" value="Isoprene synthase, chloroplastic"/>
    <property type="match status" value="1"/>
</dbReference>
<gene>
    <name evidence="6" type="ORF">HUJ06_024651</name>
</gene>
<dbReference type="InterPro" id="IPR001906">
    <property type="entry name" value="Terpene_synth_N"/>
</dbReference>
<dbReference type="PANTHER" id="PTHR31225">
    <property type="entry name" value="OS04G0344100 PROTEIN-RELATED"/>
    <property type="match status" value="1"/>
</dbReference>
<dbReference type="InterPro" id="IPR008930">
    <property type="entry name" value="Terpenoid_cyclase/PrenylTrfase"/>
</dbReference>
<dbReference type="CDD" id="cd00684">
    <property type="entry name" value="Terpene_cyclase_plant_C1"/>
    <property type="match status" value="1"/>
</dbReference>
<evidence type="ECO:0000313" key="7">
    <source>
        <dbReference type="Proteomes" id="UP000607653"/>
    </source>
</evidence>
<dbReference type="EMBL" id="DUZY01000001">
    <property type="protein sequence ID" value="DAD23188.1"/>
    <property type="molecule type" value="Genomic_DNA"/>
</dbReference>
<name>A0A822Y0M4_NELNU</name>
<dbReference type="GO" id="GO:0010333">
    <property type="term" value="F:terpene synthase activity"/>
    <property type="evidence" value="ECO:0007669"/>
    <property type="project" value="InterPro"/>
</dbReference>
<sequence>MVVGAIWNSGHKNQNLTTSSQAGALELIKMALKLNVMTPPSFAQLGSTSTRYVVARTTPSSHRPTWRIRCVANVQTQEDSEAARKAGTYTPTIWDYDFVESLKSDYASETYATRADKLKQDVRSRLVVTVDPLARLKLIDVLERLGVGYLFEKEIQEALQAVYSESSKQIMKEDLYATALHFRILRQHGHEVPQDVFNEFIDEKGKFKESLSQDVQGLLSLYEASYLGAEGESILDEAREFTKGHLKHLKENVDSRLAKQLSHALEIPLQWRMLRPENRWFIEVYEEQEDMDPTVLELAKLDFNMVQAVHQRDLRTASRWWRNLGLAQKLSFARDRLVESFLWSAGVTYEPQYRRCRNWLTKVMKFVLVLDDIYDVYGSLEELEIFTDAVERWDTAAMAQLPDYMKMSFLALFNTTNEMAYEILKEQGWDILPYLRKAWAGFIKAMFQEAKWYHKNSTPPVEDYLKNGWVSSSGTVFLVHAFFATGQEINKDVLDYLENTPDLIYGPSMIFRLSNDLATSSAELERGDVSSSIHCYMVQHNASEQVAREYIRGLTLDVWKKMNKSISNSPFSLQFVNFCLNLARTSLCIYQYGDGLGAESNKSKDHVLSLIIQPLGIESHKAPVNGSFLSVS</sequence>
<reference evidence="6 7" key="1">
    <citation type="journal article" date="2020" name="Mol. Biol. Evol.">
        <title>Distinct Expression and Methylation Patterns for Genes with Different Fates following a Single Whole-Genome Duplication in Flowering Plants.</title>
        <authorList>
            <person name="Shi T."/>
            <person name="Rahmani R.S."/>
            <person name="Gugger P.F."/>
            <person name="Wang M."/>
            <person name="Li H."/>
            <person name="Zhang Y."/>
            <person name="Li Z."/>
            <person name="Wang Q."/>
            <person name="Van de Peer Y."/>
            <person name="Marchal K."/>
            <person name="Chen J."/>
        </authorList>
    </citation>
    <scope>NUCLEOTIDE SEQUENCE [LARGE SCALE GENOMIC DNA]</scope>
    <source>
        <tissue evidence="6">Leaf</tissue>
    </source>
</reference>
<dbReference type="GO" id="GO:0000287">
    <property type="term" value="F:magnesium ion binding"/>
    <property type="evidence" value="ECO:0007669"/>
    <property type="project" value="InterPro"/>
</dbReference>
<dbReference type="InterPro" id="IPR008949">
    <property type="entry name" value="Isoprenoid_synthase_dom_sf"/>
</dbReference>
<evidence type="ECO:0000256" key="2">
    <source>
        <dbReference type="ARBA" id="ARBA00022723"/>
    </source>
</evidence>
<evidence type="ECO:0000259" key="5">
    <source>
        <dbReference type="Pfam" id="PF03936"/>
    </source>
</evidence>
<dbReference type="SUPFAM" id="SSF48576">
    <property type="entry name" value="Terpenoid synthases"/>
    <property type="match status" value="1"/>
</dbReference>
<dbReference type="Pfam" id="PF01397">
    <property type="entry name" value="Terpene_synth"/>
    <property type="match status" value="1"/>
</dbReference>
<dbReference type="SFLD" id="SFLDG01019">
    <property type="entry name" value="Terpene_Cyclase_Like_1_C_Termi"/>
    <property type="match status" value="1"/>
</dbReference>
<evidence type="ECO:0000259" key="4">
    <source>
        <dbReference type="Pfam" id="PF01397"/>
    </source>
</evidence>
<feature type="domain" description="Terpene synthase N-terminal" evidence="4">
    <location>
        <begin position="93"/>
        <end position="265"/>
    </location>
</feature>
<keyword evidence="3" id="KW-0460">Magnesium</keyword>
<dbReference type="PANTHER" id="PTHR31225:SF252">
    <property type="entry name" value="TERPENE SYNTHASE 12-RELATED"/>
    <property type="match status" value="1"/>
</dbReference>
<keyword evidence="2" id="KW-0479">Metal-binding</keyword>
<dbReference type="InterPro" id="IPR050148">
    <property type="entry name" value="Terpene_synthase-like"/>
</dbReference>
<dbReference type="SUPFAM" id="SSF48239">
    <property type="entry name" value="Terpenoid cyclases/Protein prenyltransferases"/>
    <property type="match status" value="1"/>
</dbReference>
<evidence type="ECO:0000256" key="3">
    <source>
        <dbReference type="ARBA" id="ARBA00022842"/>
    </source>
</evidence>
<dbReference type="InterPro" id="IPR005630">
    <property type="entry name" value="Terpene_synthase_metal-bd"/>
</dbReference>
<keyword evidence="7" id="KW-1185">Reference proteome</keyword>
<dbReference type="SFLD" id="SFLDS00005">
    <property type="entry name" value="Isoprenoid_Synthase_Type_I"/>
    <property type="match status" value="1"/>
</dbReference>
<accession>A0A822Y0M4</accession>
<dbReference type="InterPro" id="IPR036965">
    <property type="entry name" value="Terpene_synth_N_sf"/>
</dbReference>
<evidence type="ECO:0000313" key="6">
    <source>
        <dbReference type="EMBL" id="DAD23188.1"/>
    </source>
</evidence>
<dbReference type="AlphaFoldDB" id="A0A822Y0M4"/>
<proteinExistence type="predicted"/>